<dbReference type="AlphaFoldDB" id="A0AAV0W3P7"/>
<reference evidence="2 3" key="1">
    <citation type="submission" date="2023-01" db="EMBL/GenBank/DDBJ databases">
        <authorList>
            <person name="Whitehead M."/>
        </authorList>
    </citation>
    <scope>NUCLEOTIDE SEQUENCE [LARGE SCALE GENOMIC DNA]</scope>
</reference>
<feature type="compositionally biased region" description="Basic and acidic residues" evidence="1">
    <location>
        <begin position="19"/>
        <end position="38"/>
    </location>
</feature>
<dbReference type="EMBL" id="CARXXK010000001">
    <property type="protein sequence ID" value="CAI6350465.1"/>
    <property type="molecule type" value="Genomic_DNA"/>
</dbReference>
<keyword evidence="3" id="KW-1185">Reference proteome</keyword>
<accession>A0AAV0W3P7</accession>
<evidence type="ECO:0000256" key="1">
    <source>
        <dbReference type="SAM" id="MobiDB-lite"/>
    </source>
</evidence>
<name>A0AAV0W3P7_9HEMI</name>
<organism evidence="2 3">
    <name type="scientific">Macrosiphum euphorbiae</name>
    <name type="common">potato aphid</name>
    <dbReference type="NCBI Taxonomy" id="13131"/>
    <lineage>
        <taxon>Eukaryota</taxon>
        <taxon>Metazoa</taxon>
        <taxon>Ecdysozoa</taxon>
        <taxon>Arthropoda</taxon>
        <taxon>Hexapoda</taxon>
        <taxon>Insecta</taxon>
        <taxon>Pterygota</taxon>
        <taxon>Neoptera</taxon>
        <taxon>Paraneoptera</taxon>
        <taxon>Hemiptera</taxon>
        <taxon>Sternorrhyncha</taxon>
        <taxon>Aphidomorpha</taxon>
        <taxon>Aphidoidea</taxon>
        <taxon>Aphididae</taxon>
        <taxon>Macrosiphini</taxon>
        <taxon>Macrosiphum</taxon>
    </lineage>
</organism>
<protein>
    <submittedName>
        <fullName evidence="2">Uncharacterized protein</fullName>
    </submittedName>
</protein>
<evidence type="ECO:0000313" key="3">
    <source>
        <dbReference type="Proteomes" id="UP001160148"/>
    </source>
</evidence>
<comment type="caution">
    <text evidence="2">The sequence shown here is derived from an EMBL/GenBank/DDBJ whole genome shotgun (WGS) entry which is preliminary data.</text>
</comment>
<gene>
    <name evidence="2" type="ORF">MEUPH1_LOCUS6920</name>
</gene>
<proteinExistence type="predicted"/>
<evidence type="ECO:0000313" key="2">
    <source>
        <dbReference type="EMBL" id="CAI6350465.1"/>
    </source>
</evidence>
<sequence length="98" mass="11056">MKRDAPTINSQVTELLNTNDREEKKGNEGSSAKKRDIAAVDGVSSETAPKRSKRVVSKIINKSLQHRRVRKIANSRIRVPNYSPLKHYTSKLSTIPEE</sequence>
<feature type="compositionally biased region" description="Polar residues" evidence="1">
    <location>
        <begin position="7"/>
        <end position="18"/>
    </location>
</feature>
<dbReference type="Proteomes" id="UP001160148">
    <property type="component" value="Unassembled WGS sequence"/>
</dbReference>
<feature type="region of interest" description="Disordered" evidence="1">
    <location>
        <begin position="1"/>
        <end position="52"/>
    </location>
</feature>